<dbReference type="Gene3D" id="3.40.250.10">
    <property type="entry name" value="Rhodanese-like domain"/>
    <property type="match status" value="2"/>
</dbReference>
<dbReference type="EMBL" id="CP061032">
    <property type="protein sequence ID" value="QNP90024.1"/>
    <property type="molecule type" value="Genomic_DNA"/>
</dbReference>
<dbReference type="InterPro" id="IPR001763">
    <property type="entry name" value="Rhodanese-like_dom"/>
</dbReference>
<dbReference type="GO" id="GO:0004792">
    <property type="term" value="F:thiosulfate-cyanide sulfurtransferase activity"/>
    <property type="evidence" value="ECO:0007669"/>
    <property type="project" value="TreeGrafter"/>
</dbReference>
<dbReference type="SUPFAM" id="SSF52821">
    <property type="entry name" value="Rhodanese/Cell cycle control phosphatase"/>
    <property type="match status" value="2"/>
</dbReference>
<keyword evidence="2" id="KW-0677">Repeat</keyword>
<dbReference type="PROSITE" id="PS50206">
    <property type="entry name" value="RHODANESE_3"/>
    <property type="match status" value="2"/>
</dbReference>
<dbReference type="SMART" id="SM00450">
    <property type="entry name" value="RHOD"/>
    <property type="match status" value="2"/>
</dbReference>
<dbReference type="PANTHER" id="PTHR11364:SF27">
    <property type="entry name" value="SULFURTRANSFERASE"/>
    <property type="match status" value="1"/>
</dbReference>
<name>A0A7H0JYA8_9CORY</name>
<evidence type="ECO:0000256" key="2">
    <source>
        <dbReference type="ARBA" id="ARBA00022737"/>
    </source>
</evidence>
<dbReference type="Proteomes" id="UP000516235">
    <property type="component" value="Chromosome"/>
</dbReference>
<feature type="domain" description="Rhodanese" evidence="3">
    <location>
        <begin position="40"/>
        <end position="134"/>
    </location>
</feature>
<accession>A0A7H0JYA8</accession>
<dbReference type="CDD" id="cd01448">
    <property type="entry name" value="TST_Repeat_1"/>
    <property type="match status" value="1"/>
</dbReference>
<dbReference type="Pfam" id="PF00581">
    <property type="entry name" value="Rhodanese"/>
    <property type="match status" value="2"/>
</dbReference>
<evidence type="ECO:0000313" key="5">
    <source>
        <dbReference type="EMBL" id="QNP90024.1"/>
    </source>
</evidence>
<evidence type="ECO:0000256" key="1">
    <source>
        <dbReference type="ARBA" id="ARBA00022679"/>
    </source>
</evidence>
<evidence type="ECO:0000313" key="6">
    <source>
        <dbReference type="Proteomes" id="UP000516235"/>
    </source>
</evidence>
<reference evidence="6 7" key="1">
    <citation type="submission" date="2020-08" db="EMBL/GenBank/DDBJ databases">
        <title>novel species in genus Corynebacterium.</title>
        <authorList>
            <person name="Zhang G."/>
        </authorList>
    </citation>
    <scope>NUCLEOTIDE SEQUENCE [LARGE SCALE GENOMIC DNA]</scope>
    <source>
        <strain evidence="5">Zg-917</strain>
        <strain evidence="6 7">zg-917</strain>
    </source>
</reference>
<feature type="domain" description="Rhodanese" evidence="3">
    <location>
        <begin position="168"/>
        <end position="278"/>
    </location>
</feature>
<gene>
    <name evidence="4" type="ORF">H7348_02925</name>
    <name evidence="5" type="ORF">IAU68_10270</name>
</gene>
<dbReference type="EMBL" id="JACMYE010000002">
    <property type="protein sequence ID" value="MBC3178276.1"/>
    <property type="molecule type" value="Genomic_DNA"/>
</dbReference>
<evidence type="ECO:0000259" key="3">
    <source>
        <dbReference type="PROSITE" id="PS50206"/>
    </source>
</evidence>
<dbReference type="InterPro" id="IPR036873">
    <property type="entry name" value="Rhodanese-like_dom_sf"/>
</dbReference>
<protein>
    <submittedName>
        <fullName evidence="5">Sulfurtransferase</fullName>
    </submittedName>
</protein>
<sequence length="281" mass="30384">MSVFVSAAELNERVQTGQKQTVIAALWDAQEGKAWSKFQSEHVPTALFCNPSSQLASMPGRQVGRNPLPSLDVVAKAVANWGIEDGKPVYIYDGGSGLFAARAWWVLRWAGVDNVHIVDGGYAAWHRGGFKTIAGPGGIVVPREPEALNANSLPTATMEDVRAFNGSLLDTRDQRRFDGRREILDLRAGHIPGAVNLPVSMLFDDTTRTVKDTDHIRATLAEHGITQNTNPADVIVYSGSGNHSALLLAAMEHAGLPVLTHYVGGWSQWSANRDNRVAANV</sequence>
<dbReference type="Proteomes" id="UP000642876">
    <property type="component" value="Unassembled WGS sequence"/>
</dbReference>
<evidence type="ECO:0000313" key="4">
    <source>
        <dbReference type="EMBL" id="MBC3178276.1"/>
    </source>
</evidence>
<dbReference type="RefSeq" id="WP_171193790.1">
    <property type="nucleotide sequence ID" value="NZ_CP061032.1"/>
</dbReference>
<dbReference type="InterPro" id="IPR045078">
    <property type="entry name" value="TST/MPST-like"/>
</dbReference>
<dbReference type="AlphaFoldDB" id="A0A7H0JYA8"/>
<organism evidence="5 6">
    <name type="scientific">Corynebacterium lujinxingii</name>
    <dbReference type="NCBI Taxonomy" id="2763010"/>
    <lineage>
        <taxon>Bacteria</taxon>
        <taxon>Bacillati</taxon>
        <taxon>Actinomycetota</taxon>
        <taxon>Actinomycetes</taxon>
        <taxon>Mycobacteriales</taxon>
        <taxon>Corynebacteriaceae</taxon>
        <taxon>Corynebacterium</taxon>
    </lineage>
</organism>
<dbReference type="KEGG" id="cluj:IAU68_10270"/>
<dbReference type="PANTHER" id="PTHR11364">
    <property type="entry name" value="THIOSULFATE SULFERTANSFERASE"/>
    <property type="match status" value="1"/>
</dbReference>
<keyword evidence="1 5" id="KW-0808">Transferase</keyword>
<evidence type="ECO:0000313" key="7">
    <source>
        <dbReference type="Proteomes" id="UP000642876"/>
    </source>
</evidence>
<proteinExistence type="predicted"/>
<keyword evidence="7" id="KW-1185">Reference proteome</keyword>